<dbReference type="GO" id="GO:0022857">
    <property type="term" value="F:transmembrane transporter activity"/>
    <property type="evidence" value="ECO:0007669"/>
    <property type="project" value="InterPro"/>
</dbReference>
<dbReference type="InterPro" id="IPR020846">
    <property type="entry name" value="MFS_dom"/>
</dbReference>
<feature type="transmembrane region" description="Helical" evidence="7">
    <location>
        <begin position="127"/>
        <end position="144"/>
    </location>
</feature>
<sequence length="536" mass="59689">MMTHDAKDAITHVERTTTVTVNHNKDVDTAARWLAGAHVEDAAFTFEEERAVLRRIDFRVLPLLLGAYFFQQLDKSSLSYVSIFGITKDAGLVGKQYSWLGSILYLAQLVMQPLAAFLLVKFPTGKVIAVAIFCWGSSLAIMAACTDFKSLLGLRFLLGSFEAMIAPACVATTTMWWRRSEQTMRTASWNAMNGVTFVVGSLFTYGLGHIDSDAMYKYQIIFLFCGVLTVAYAFVVLVFMPDSPMKAKYLSERERVIAVERLRANQMGIQSGKWKWDQVWETFTDLKTWCWFVAIVAISIASGGISSFGSLIVKDFGYTNFEAILFNIPFGAIQIVSILGSSWGATRFKRKGLAIALVSILPAVGTVLMLTVPRKHKGILLFGYYLVSCLAAITPLYYTWHVQNTAGDTKKKCTSAMVFVGMCTGNVIGPLLYSVDDAPEYRPGLIANLIMFILTSVLSLLIPVYLAFLNKKHAKRREEVGKSAVRLDESMLKKSERNIAKGAKLEGCDVQRQEQENGFSDKTDMANEDFIYGKLY</sequence>
<organism evidence="9 10">
    <name type="scientific">Didymella heteroderae</name>
    <dbReference type="NCBI Taxonomy" id="1769908"/>
    <lineage>
        <taxon>Eukaryota</taxon>
        <taxon>Fungi</taxon>
        <taxon>Dikarya</taxon>
        <taxon>Ascomycota</taxon>
        <taxon>Pezizomycotina</taxon>
        <taxon>Dothideomycetes</taxon>
        <taxon>Pleosporomycetidae</taxon>
        <taxon>Pleosporales</taxon>
        <taxon>Pleosporineae</taxon>
        <taxon>Didymellaceae</taxon>
        <taxon>Didymella</taxon>
    </lineage>
</organism>
<dbReference type="SUPFAM" id="SSF103473">
    <property type="entry name" value="MFS general substrate transporter"/>
    <property type="match status" value="1"/>
</dbReference>
<accession>A0A9P4WTU0</accession>
<dbReference type="PANTHER" id="PTHR43791:SF73">
    <property type="entry name" value="TRANSPORTER, PUTATIVE-RELATED"/>
    <property type="match status" value="1"/>
</dbReference>
<evidence type="ECO:0000313" key="9">
    <source>
        <dbReference type="EMBL" id="KAF3041765.1"/>
    </source>
</evidence>
<evidence type="ECO:0000256" key="7">
    <source>
        <dbReference type="SAM" id="Phobius"/>
    </source>
</evidence>
<gene>
    <name evidence="9" type="ORF">E8E12_009504</name>
</gene>
<dbReference type="PANTHER" id="PTHR43791">
    <property type="entry name" value="PERMEASE-RELATED"/>
    <property type="match status" value="1"/>
</dbReference>
<proteinExistence type="inferred from homology"/>
<dbReference type="PROSITE" id="PS50850">
    <property type="entry name" value="MFS"/>
    <property type="match status" value="1"/>
</dbReference>
<feature type="transmembrane region" description="Helical" evidence="7">
    <location>
        <begin position="97"/>
        <end position="120"/>
    </location>
</feature>
<evidence type="ECO:0000256" key="1">
    <source>
        <dbReference type="ARBA" id="ARBA00004141"/>
    </source>
</evidence>
<dbReference type="Gene3D" id="1.20.1250.20">
    <property type="entry name" value="MFS general substrate transporter like domains"/>
    <property type="match status" value="2"/>
</dbReference>
<feature type="transmembrane region" description="Helical" evidence="7">
    <location>
        <begin position="378"/>
        <end position="400"/>
    </location>
</feature>
<keyword evidence="10" id="KW-1185">Reference proteome</keyword>
<dbReference type="InterPro" id="IPR011701">
    <property type="entry name" value="MFS"/>
</dbReference>
<feature type="transmembrane region" description="Helical" evidence="7">
    <location>
        <begin position="156"/>
        <end position="177"/>
    </location>
</feature>
<keyword evidence="4 7" id="KW-1133">Transmembrane helix</keyword>
<evidence type="ECO:0000259" key="8">
    <source>
        <dbReference type="PROSITE" id="PS50850"/>
    </source>
</evidence>
<comment type="similarity">
    <text evidence="6">Belongs to the major facilitator superfamily. Allantoate permease family.</text>
</comment>
<keyword evidence="2" id="KW-0813">Transport</keyword>
<feature type="transmembrane region" description="Helical" evidence="7">
    <location>
        <begin position="289"/>
        <end position="312"/>
    </location>
</feature>
<dbReference type="AlphaFoldDB" id="A0A9P4WTU0"/>
<feature type="transmembrane region" description="Helical" evidence="7">
    <location>
        <begin position="324"/>
        <end position="345"/>
    </location>
</feature>
<dbReference type="EMBL" id="SWKV01000019">
    <property type="protein sequence ID" value="KAF3041765.1"/>
    <property type="molecule type" value="Genomic_DNA"/>
</dbReference>
<comment type="caution">
    <text evidence="9">The sequence shown here is derived from an EMBL/GenBank/DDBJ whole genome shotgun (WGS) entry which is preliminary data.</text>
</comment>
<dbReference type="OrthoDB" id="4454541at2759"/>
<feature type="transmembrane region" description="Helical" evidence="7">
    <location>
        <begin position="445"/>
        <end position="468"/>
    </location>
</feature>
<evidence type="ECO:0000256" key="4">
    <source>
        <dbReference type="ARBA" id="ARBA00022989"/>
    </source>
</evidence>
<evidence type="ECO:0000256" key="6">
    <source>
        <dbReference type="ARBA" id="ARBA00037968"/>
    </source>
</evidence>
<feature type="transmembrane region" description="Helical" evidence="7">
    <location>
        <begin position="220"/>
        <end position="240"/>
    </location>
</feature>
<evidence type="ECO:0000256" key="5">
    <source>
        <dbReference type="ARBA" id="ARBA00023136"/>
    </source>
</evidence>
<evidence type="ECO:0000313" key="10">
    <source>
        <dbReference type="Proteomes" id="UP000758155"/>
    </source>
</evidence>
<name>A0A9P4WTU0_9PLEO</name>
<dbReference type="InterPro" id="IPR036259">
    <property type="entry name" value="MFS_trans_sf"/>
</dbReference>
<comment type="subcellular location">
    <subcellularLocation>
        <location evidence="1">Membrane</location>
        <topology evidence="1">Multi-pass membrane protein</topology>
    </subcellularLocation>
</comment>
<dbReference type="Proteomes" id="UP000758155">
    <property type="component" value="Unassembled WGS sequence"/>
</dbReference>
<protein>
    <recommendedName>
        <fullName evidence="8">Major facilitator superfamily (MFS) profile domain-containing protein</fullName>
    </recommendedName>
</protein>
<feature type="transmembrane region" description="Helical" evidence="7">
    <location>
        <begin position="189"/>
        <end position="208"/>
    </location>
</feature>
<feature type="transmembrane region" description="Helical" evidence="7">
    <location>
        <begin position="412"/>
        <end position="433"/>
    </location>
</feature>
<dbReference type="FunFam" id="1.20.1250.20:FF:000064">
    <property type="entry name" value="MFS allantoate transporter"/>
    <property type="match status" value="1"/>
</dbReference>
<dbReference type="GO" id="GO:0016020">
    <property type="term" value="C:membrane"/>
    <property type="evidence" value="ECO:0007669"/>
    <property type="project" value="UniProtKB-SubCell"/>
</dbReference>
<feature type="domain" description="Major facilitator superfamily (MFS) profile" evidence="8">
    <location>
        <begin position="60"/>
        <end position="474"/>
    </location>
</feature>
<evidence type="ECO:0000256" key="2">
    <source>
        <dbReference type="ARBA" id="ARBA00022448"/>
    </source>
</evidence>
<keyword evidence="5 7" id="KW-0472">Membrane</keyword>
<dbReference type="Pfam" id="PF07690">
    <property type="entry name" value="MFS_1"/>
    <property type="match status" value="1"/>
</dbReference>
<reference evidence="9" key="1">
    <citation type="submission" date="2019-04" db="EMBL/GenBank/DDBJ databases">
        <title>Sequencing of skin fungus with MAO and IRED activity.</title>
        <authorList>
            <person name="Marsaioli A.J."/>
            <person name="Bonatto J.M.C."/>
            <person name="Reis Junior O."/>
        </authorList>
    </citation>
    <scope>NUCLEOTIDE SEQUENCE</scope>
    <source>
        <strain evidence="9">28M1</strain>
    </source>
</reference>
<keyword evidence="3 7" id="KW-0812">Transmembrane</keyword>
<feature type="transmembrane region" description="Helical" evidence="7">
    <location>
        <begin position="352"/>
        <end position="372"/>
    </location>
</feature>
<evidence type="ECO:0000256" key="3">
    <source>
        <dbReference type="ARBA" id="ARBA00022692"/>
    </source>
</evidence>